<accession>A0ABR0MCI6</accession>
<feature type="region of interest" description="Disordered" evidence="1">
    <location>
        <begin position="1"/>
        <end position="57"/>
    </location>
</feature>
<dbReference type="EMBL" id="JARKNE010000013">
    <property type="protein sequence ID" value="KAK5770820.1"/>
    <property type="molecule type" value="Genomic_DNA"/>
</dbReference>
<evidence type="ECO:0000256" key="1">
    <source>
        <dbReference type="SAM" id="MobiDB-lite"/>
    </source>
</evidence>
<proteinExistence type="predicted"/>
<reference evidence="2 3" key="1">
    <citation type="submission" date="2023-03" db="EMBL/GenBank/DDBJ databases">
        <title>WGS of Gossypium arboreum.</title>
        <authorList>
            <person name="Yu D."/>
        </authorList>
    </citation>
    <scope>NUCLEOTIDE SEQUENCE [LARGE SCALE GENOMIC DNA]</scope>
    <source>
        <tissue evidence="2">Leaf</tissue>
    </source>
</reference>
<evidence type="ECO:0000313" key="3">
    <source>
        <dbReference type="Proteomes" id="UP001358586"/>
    </source>
</evidence>
<organism evidence="2 3">
    <name type="scientific">Gossypium arboreum</name>
    <name type="common">Tree cotton</name>
    <name type="synonym">Gossypium nanking</name>
    <dbReference type="NCBI Taxonomy" id="29729"/>
    <lineage>
        <taxon>Eukaryota</taxon>
        <taxon>Viridiplantae</taxon>
        <taxon>Streptophyta</taxon>
        <taxon>Embryophyta</taxon>
        <taxon>Tracheophyta</taxon>
        <taxon>Spermatophyta</taxon>
        <taxon>Magnoliopsida</taxon>
        <taxon>eudicotyledons</taxon>
        <taxon>Gunneridae</taxon>
        <taxon>Pentapetalae</taxon>
        <taxon>rosids</taxon>
        <taxon>malvids</taxon>
        <taxon>Malvales</taxon>
        <taxon>Malvaceae</taxon>
        <taxon>Malvoideae</taxon>
        <taxon>Gossypium</taxon>
    </lineage>
</organism>
<gene>
    <name evidence="2" type="ORF">PVK06_046975</name>
</gene>
<feature type="compositionally biased region" description="Polar residues" evidence="1">
    <location>
        <begin position="1"/>
        <end position="13"/>
    </location>
</feature>
<sequence length="153" mass="17302">MSKTGCPTYTRVDTWNIESISNPNPEPEYESSEETSQTSYSNPPLSEDIFGDNPEPQHSTYFRSSLYHLELHRQAPTPNIEDIFGSAHPVSQYPFTPNDRVYNYTTSLSALGGTPEAGPSNYQMPPQVACPRQWRQPNRYTLASGMSLGYRQF</sequence>
<keyword evidence="3" id="KW-1185">Reference proteome</keyword>
<comment type="caution">
    <text evidence="2">The sequence shown here is derived from an EMBL/GenBank/DDBJ whole genome shotgun (WGS) entry which is preliminary data.</text>
</comment>
<name>A0ABR0MCI6_GOSAR</name>
<dbReference type="Proteomes" id="UP001358586">
    <property type="component" value="Chromosome 13"/>
</dbReference>
<evidence type="ECO:0000313" key="2">
    <source>
        <dbReference type="EMBL" id="KAK5770820.1"/>
    </source>
</evidence>
<protein>
    <submittedName>
        <fullName evidence="2">Uncharacterized protein</fullName>
    </submittedName>
</protein>